<keyword evidence="9" id="KW-1185">Reference proteome</keyword>
<evidence type="ECO:0000256" key="3">
    <source>
        <dbReference type="ARBA" id="ARBA00022989"/>
    </source>
</evidence>
<feature type="domain" description="Inositolphosphotransferase Aur1/Ipt1" evidence="7">
    <location>
        <begin position="454"/>
        <end position="620"/>
    </location>
</feature>
<proteinExistence type="predicted"/>
<reference evidence="8 9" key="2">
    <citation type="journal article" date="2007" name="BMC Biol.">
        <title>A 100%-complete sequence reveals unusually simple genomic features in the hot-spring red alga Cyanidioschyzon merolae.</title>
        <authorList>
            <person name="Nozaki H."/>
            <person name="Takano H."/>
            <person name="Misumi O."/>
            <person name="Terasawa K."/>
            <person name="Matsuzaki M."/>
            <person name="Maruyama S."/>
            <person name="Nishida K."/>
            <person name="Yagisawa F."/>
            <person name="Yoshida Y."/>
            <person name="Fujiwara T."/>
            <person name="Takio S."/>
            <person name="Tamura K."/>
            <person name="Chung S.J."/>
            <person name="Nakamura S."/>
            <person name="Kuroiwa H."/>
            <person name="Tanaka K."/>
            <person name="Sato N."/>
            <person name="Kuroiwa T."/>
        </authorList>
    </citation>
    <scope>NUCLEOTIDE SEQUENCE [LARGE SCALE GENOMIC DNA]</scope>
    <source>
        <strain evidence="8 9">10D</strain>
    </source>
</reference>
<evidence type="ECO:0000313" key="9">
    <source>
        <dbReference type="Proteomes" id="UP000007014"/>
    </source>
</evidence>
<reference evidence="8 9" key="1">
    <citation type="journal article" date="2004" name="Nature">
        <title>Genome sequence of the ultrasmall unicellular red alga Cyanidioschyzon merolae 10D.</title>
        <authorList>
            <person name="Matsuzaki M."/>
            <person name="Misumi O."/>
            <person name="Shin-i T."/>
            <person name="Maruyama S."/>
            <person name="Takahara M."/>
            <person name="Miyagishima S."/>
            <person name="Mori T."/>
            <person name="Nishida K."/>
            <person name="Yagisawa F."/>
            <person name="Nishida K."/>
            <person name="Yoshida Y."/>
            <person name="Nishimura Y."/>
            <person name="Nakao S."/>
            <person name="Kobayashi T."/>
            <person name="Momoyama Y."/>
            <person name="Higashiyama T."/>
            <person name="Minoda A."/>
            <person name="Sano M."/>
            <person name="Nomoto H."/>
            <person name="Oishi K."/>
            <person name="Hayashi H."/>
            <person name="Ohta F."/>
            <person name="Nishizaka S."/>
            <person name="Haga S."/>
            <person name="Miura S."/>
            <person name="Morishita T."/>
            <person name="Kabeya Y."/>
            <person name="Terasawa K."/>
            <person name="Suzuki Y."/>
            <person name="Ishii Y."/>
            <person name="Asakawa S."/>
            <person name="Takano H."/>
            <person name="Ohta N."/>
            <person name="Kuroiwa H."/>
            <person name="Tanaka K."/>
            <person name="Shimizu N."/>
            <person name="Sugano S."/>
            <person name="Sato N."/>
            <person name="Nozaki H."/>
            <person name="Ogasawara N."/>
            <person name="Kohara Y."/>
            <person name="Kuroiwa T."/>
        </authorList>
    </citation>
    <scope>NUCLEOTIDE SEQUENCE [LARGE SCALE GENOMIC DNA]</scope>
    <source>
        <strain evidence="8 9">10D</strain>
    </source>
</reference>
<organism evidence="8 9">
    <name type="scientific">Cyanidioschyzon merolae (strain NIES-3377 / 10D)</name>
    <name type="common">Unicellular red alga</name>
    <dbReference type="NCBI Taxonomy" id="280699"/>
    <lineage>
        <taxon>Eukaryota</taxon>
        <taxon>Rhodophyta</taxon>
        <taxon>Bangiophyceae</taxon>
        <taxon>Cyanidiales</taxon>
        <taxon>Cyanidiaceae</taxon>
        <taxon>Cyanidioschyzon</taxon>
    </lineage>
</organism>
<dbReference type="CDD" id="cd03386">
    <property type="entry name" value="PAP2_Aur1_like"/>
    <property type="match status" value="1"/>
</dbReference>
<feature type="transmembrane region" description="Helical" evidence="6">
    <location>
        <begin position="459"/>
        <end position="480"/>
    </location>
</feature>
<keyword evidence="3 6" id="KW-1133">Transmembrane helix</keyword>
<evidence type="ECO:0000313" key="8">
    <source>
        <dbReference type="EMBL" id="BAM80840.1"/>
    </source>
</evidence>
<feature type="region of interest" description="Disordered" evidence="5">
    <location>
        <begin position="194"/>
        <end position="238"/>
    </location>
</feature>
<feature type="compositionally biased region" description="Basic residues" evidence="5">
    <location>
        <begin position="213"/>
        <end position="225"/>
    </location>
</feature>
<dbReference type="PANTHER" id="PTHR31310:SF7">
    <property type="entry name" value="PA-PHOSPHATASE RELATED-FAMILY PROTEIN DDB_G0268928"/>
    <property type="match status" value="1"/>
</dbReference>
<evidence type="ECO:0000256" key="1">
    <source>
        <dbReference type="ARBA" id="ARBA00004141"/>
    </source>
</evidence>
<feature type="compositionally biased region" description="Polar residues" evidence="5">
    <location>
        <begin position="77"/>
        <end position="86"/>
    </location>
</feature>
<evidence type="ECO:0000256" key="5">
    <source>
        <dbReference type="SAM" id="MobiDB-lite"/>
    </source>
</evidence>
<feature type="transmembrane region" description="Helical" evidence="6">
    <location>
        <begin position="492"/>
        <end position="510"/>
    </location>
</feature>
<sequence>MDAQEAQNDYVVTQLDDSERAQPFGTAQSAAANEATGSFRHIEVAVAAAAAAPRHARSASLPSTIVDLSTDWRPPSRNRNPSNAEARQQLVGRTRYPSLGTLSSVQTGNLLASGGEPFSESFSSRTAPEKEQELYTGRRRSQSLWSERFVHGSESRIRATERGRESSVWNNFRLLGYRLARFVFFPPERSPCSVSYTSSTSGGSGSDSEPRPSRKRGSRKRRSGHSGRSFSFDDDGKALHSKTELQSGTLVLSKADSMLSMSSFVEGSASSTPEAVYDASSSSDAEANEHSSARHSELEMRFLPAATEGNPDLESVQSNARFCVYDANEERFSPSGETRLYRAWNSCTTAVGRAADHCTRLLQTVFRGVSTQPPLREELAMRSSLSAKAVFLLRTVLWYLWPVIAWLSVFNFFDVIPSAWKPKYIHVRWIPILESYLLYPHRWFFFGYDHGRGASFLDFLAAFPYTVHAGLPFAFIALLILRRTPARRILQFGRLLGLVSLLGVLTHLFVPTAPPWYYEKFGFRPPDYTMKGDPALLDRIDDAFGIHFYRTMYATAGKVVFGTFPSLHAAWPYLMASFEPQQGRFLWAYTLWVWWAALYLQHHYLLDLIGGALYVEVVYAIAGRLADTESESVPDKALYSDAPAEGAYQPLEMPQASTYASRRGWLPSEAPWPFTARPLTPSRGPGTSRPQRRYRSSSQASSIDLV</sequence>
<dbReference type="GO" id="GO:0016020">
    <property type="term" value="C:membrane"/>
    <property type="evidence" value="ECO:0007669"/>
    <property type="project" value="UniProtKB-SubCell"/>
</dbReference>
<dbReference type="GeneID" id="16994669"/>
<feature type="region of interest" description="Disordered" evidence="5">
    <location>
        <begin position="672"/>
        <end position="706"/>
    </location>
</feature>
<feature type="compositionally biased region" description="Polar residues" evidence="5">
    <location>
        <begin position="1"/>
        <end position="11"/>
    </location>
</feature>
<feature type="region of interest" description="Disordered" evidence="5">
    <location>
        <begin position="1"/>
        <end position="32"/>
    </location>
</feature>
<dbReference type="OrthoDB" id="5784at2759"/>
<feature type="compositionally biased region" description="Basic and acidic residues" evidence="5">
    <location>
        <begin position="287"/>
        <end position="296"/>
    </location>
</feature>
<keyword evidence="4 6" id="KW-0472">Membrane</keyword>
<dbReference type="RefSeq" id="XP_005536876.1">
    <property type="nucleotide sequence ID" value="XM_005536819.1"/>
</dbReference>
<feature type="compositionally biased region" description="Low complexity" evidence="5">
    <location>
        <begin position="696"/>
        <end position="706"/>
    </location>
</feature>
<dbReference type="KEGG" id="cme:CYME_CML255C"/>
<gene>
    <name evidence="8" type="ORF">CYME_CML255C</name>
</gene>
<feature type="region of interest" description="Disordered" evidence="5">
    <location>
        <begin position="274"/>
        <end position="296"/>
    </location>
</feature>
<dbReference type="Pfam" id="PF14378">
    <property type="entry name" value="PAP2_3"/>
    <property type="match status" value="1"/>
</dbReference>
<feature type="region of interest" description="Disordered" evidence="5">
    <location>
        <begin position="115"/>
        <end position="138"/>
    </location>
</feature>
<accession>M1V5K7</accession>
<feature type="region of interest" description="Disordered" evidence="5">
    <location>
        <begin position="67"/>
        <end position="88"/>
    </location>
</feature>
<dbReference type="AlphaFoldDB" id="M1V5K7"/>
<keyword evidence="2 6" id="KW-0812">Transmembrane</keyword>
<evidence type="ECO:0000256" key="6">
    <source>
        <dbReference type="SAM" id="Phobius"/>
    </source>
</evidence>
<feature type="compositionally biased region" description="Low complexity" evidence="5">
    <location>
        <begin position="115"/>
        <end position="124"/>
    </location>
</feature>
<evidence type="ECO:0000256" key="4">
    <source>
        <dbReference type="ARBA" id="ARBA00023136"/>
    </source>
</evidence>
<evidence type="ECO:0000259" key="7">
    <source>
        <dbReference type="Pfam" id="PF14378"/>
    </source>
</evidence>
<evidence type="ECO:0000256" key="2">
    <source>
        <dbReference type="ARBA" id="ARBA00022692"/>
    </source>
</evidence>
<dbReference type="HOGENOM" id="CLU_390980_0_0_1"/>
<dbReference type="InterPro" id="IPR026841">
    <property type="entry name" value="Aur1/Ipt1"/>
</dbReference>
<dbReference type="EMBL" id="AP006494">
    <property type="protein sequence ID" value="BAM80840.1"/>
    <property type="molecule type" value="Genomic_DNA"/>
</dbReference>
<name>M1V5K7_CYAM1</name>
<comment type="subcellular location">
    <subcellularLocation>
        <location evidence="1">Membrane</location>
        <topology evidence="1">Multi-pass membrane protein</topology>
    </subcellularLocation>
</comment>
<dbReference type="Proteomes" id="UP000007014">
    <property type="component" value="Chromosome 12"/>
</dbReference>
<dbReference type="Gramene" id="CML255CT">
    <property type="protein sequence ID" value="CML255CT"/>
    <property type="gene ID" value="CML255C"/>
</dbReference>
<dbReference type="PANTHER" id="PTHR31310">
    <property type="match status" value="1"/>
</dbReference>
<protein>
    <submittedName>
        <fullName evidence="8">Similar to inositolphosphorylceramide synthase</fullName>
    </submittedName>
</protein>
<dbReference type="InterPro" id="IPR052185">
    <property type="entry name" value="IPC_Synthase-Related"/>
</dbReference>
<dbReference type="eggNOG" id="ENOG502QPQM">
    <property type="taxonomic scope" value="Eukaryota"/>
</dbReference>
<feature type="transmembrane region" description="Helical" evidence="6">
    <location>
        <begin position="391"/>
        <end position="413"/>
    </location>
</feature>